<feature type="region of interest" description="Disordered" evidence="1">
    <location>
        <begin position="59"/>
        <end position="88"/>
    </location>
</feature>
<sequence length="88" mass="9956">MCGKTSTLVKRLRQRPVDSTPTVPFTPEAKNRFYNKFYETDSVCLHSLCERGSARFLQDRWPRSSPSPTSGKNFAPTTVIPEGHIKKA</sequence>
<proteinExistence type="predicted"/>
<reference evidence="2 3" key="1">
    <citation type="submission" date="2021-06" db="EMBL/GenBank/DDBJ databases">
        <title>Caerostris extrusa draft genome.</title>
        <authorList>
            <person name="Kono N."/>
            <person name="Arakawa K."/>
        </authorList>
    </citation>
    <scope>NUCLEOTIDE SEQUENCE [LARGE SCALE GENOMIC DNA]</scope>
</reference>
<dbReference type="Proteomes" id="UP001054945">
    <property type="component" value="Unassembled WGS sequence"/>
</dbReference>
<evidence type="ECO:0000256" key="1">
    <source>
        <dbReference type="SAM" id="MobiDB-lite"/>
    </source>
</evidence>
<comment type="caution">
    <text evidence="2">The sequence shown here is derived from an EMBL/GenBank/DDBJ whole genome shotgun (WGS) entry which is preliminary data.</text>
</comment>
<feature type="compositionally biased region" description="Polar residues" evidence="1">
    <location>
        <begin position="64"/>
        <end position="76"/>
    </location>
</feature>
<dbReference type="EMBL" id="BPLR01010014">
    <property type="protein sequence ID" value="GIY36132.1"/>
    <property type="molecule type" value="Genomic_DNA"/>
</dbReference>
<name>A0AAV4SUA7_CAEEX</name>
<evidence type="ECO:0000313" key="3">
    <source>
        <dbReference type="Proteomes" id="UP001054945"/>
    </source>
</evidence>
<dbReference type="AlphaFoldDB" id="A0AAV4SUA7"/>
<protein>
    <submittedName>
        <fullName evidence="2">Uncharacterized protein</fullName>
    </submittedName>
</protein>
<accession>A0AAV4SUA7</accession>
<gene>
    <name evidence="2" type="ORF">CEXT_202621</name>
</gene>
<evidence type="ECO:0000313" key="2">
    <source>
        <dbReference type="EMBL" id="GIY36132.1"/>
    </source>
</evidence>
<keyword evidence="3" id="KW-1185">Reference proteome</keyword>
<organism evidence="2 3">
    <name type="scientific">Caerostris extrusa</name>
    <name type="common">Bark spider</name>
    <name type="synonym">Caerostris bankana</name>
    <dbReference type="NCBI Taxonomy" id="172846"/>
    <lineage>
        <taxon>Eukaryota</taxon>
        <taxon>Metazoa</taxon>
        <taxon>Ecdysozoa</taxon>
        <taxon>Arthropoda</taxon>
        <taxon>Chelicerata</taxon>
        <taxon>Arachnida</taxon>
        <taxon>Araneae</taxon>
        <taxon>Araneomorphae</taxon>
        <taxon>Entelegynae</taxon>
        <taxon>Araneoidea</taxon>
        <taxon>Araneidae</taxon>
        <taxon>Caerostris</taxon>
    </lineage>
</organism>